<dbReference type="GO" id="GO:0015171">
    <property type="term" value="F:amino acid transmembrane transporter activity"/>
    <property type="evidence" value="ECO:0007669"/>
    <property type="project" value="TreeGrafter"/>
</dbReference>
<comment type="caution">
    <text evidence="7">The sequence shown here is derived from an EMBL/GenBank/DDBJ whole genome shotgun (WGS) entry which is preliminary data.</text>
</comment>
<evidence type="ECO:0000313" key="7">
    <source>
        <dbReference type="EMBL" id="PSW21252.1"/>
    </source>
</evidence>
<dbReference type="Pfam" id="PF01810">
    <property type="entry name" value="LysE"/>
    <property type="match status" value="1"/>
</dbReference>
<dbReference type="PANTHER" id="PTHR30086:SF20">
    <property type="entry name" value="ARGININE EXPORTER PROTEIN ARGO-RELATED"/>
    <property type="match status" value="1"/>
</dbReference>
<protein>
    <recommendedName>
        <fullName evidence="9">LysE family translocator</fullName>
    </recommendedName>
</protein>
<dbReference type="Proteomes" id="UP000241771">
    <property type="component" value="Unassembled WGS sequence"/>
</dbReference>
<evidence type="ECO:0000256" key="4">
    <source>
        <dbReference type="ARBA" id="ARBA00022989"/>
    </source>
</evidence>
<evidence type="ECO:0000256" key="6">
    <source>
        <dbReference type="SAM" id="Phobius"/>
    </source>
</evidence>
<keyword evidence="4 6" id="KW-1133">Transmembrane helix</keyword>
<feature type="transmembrane region" description="Helical" evidence="6">
    <location>
        <begin position="37"/>
        <end position="62"/>
    </location>
</feature>
<comment type="subcellular location">
    <subcellularLocation>
        <location evidence="1">Cell membrane</location>
        <topology evidence="1">Multi-pass membrane protein</topology>
    </subcellularLocation>
</comment>
<dbReference type="GO" id="GO:0005886">
    <property type="term" value="C:plasma membrane"/>
    <property type="evidence" value="ECO:0007669"/>
    <property type="project" value="UniProtKB-SubCell"/>
</dbReference>
<name>A0A2T3NYG1_9GAMM</name>
<evidence type="ECO:0008006" key="9">
    <source>
        <dbReference type="Google" id="ProtNLM"/>
    </source>
</evidence>
<dbReference type="InterPro" id="IPR001123">
    <property type="entry name" value="LeuE-type"/>
</dbReference>
<feature type="transmembrane region" description="Helical" evidence="6">
    <location>
        <begin position="179"/>
        <end position="198"/>
    </location>
</feature>
<feature type="transmembrane region" description="Helical" evidence="6">
    <location>
        <begin position="141"/>
        <end position="167"/>
    </location>
</feature>
<evidence type="ECO:0000256" key="5">
    <source>
        <dbReference type="ARBA" id="ARBA00023136"/>
    </source>
</evidence>
<feature type="transmembrane region" description="Helical" evidence="6">
    <location>
        <begin position="113"/>
        <end position="135"/>
    </location>
</feature>
<evidence type="ECO:0000256" key="1">
    <source>
        <dbReference type="ARBA" id="ARBA00004651"/>
    </source>
</evidence>
<feature type="transmembrane region" description="Helical" evidence="6">
    <location>
        <begin position="6"/>
        <end position="25"/>
    </location>
</feature>
<dbReference type="PANTHER" id="PTHR30086">
    <property type="entry name" value="ARGININE EXPORTER PROTEIN ARGO"/>
    <property type="match status" value="1"/>
</dbReference>
<dbReference type="AlphaFoldDB" id="A0A2T3NYG1"/>
<keyword evidence="3 6" id="KW-0812">Transmembrane</keyword>
<evidence type="ECO:0000256" key="3">
    <source>
        <dbReference type="ARBA" id="ARBA00022692"/>
    </source>
</evidence>
<keyword evidence="8" id="KW-1185">Reference proteome</keyword>
<evidence type="ECO:0000256" key="2">
    <source>
        <dbReference type="ARBA" id="ARBA00022475"/>
    </source>
</evidence>
<dbReference type="RefSeq" id="WP_107271638.1">
    <property type="nucleotide sequence ID" value="NZ_PYMA01000002.1"/>
</dbReference>
<sequence>MEMMKAILFGLILSLSVGPIAILVLNNGMHHGYMAAVRSAVGAAAADYFYALISFIVGTLIINNMANYQYQIILMSSWVLIIMGFYVMYNALKNTKLLANVYRKKKKLGFRSTFYITLANPIAIIALSAFIGHSAEQLDLFFALQLAGAIFIGSLIIQCILAVSGCAMKNEYDAITFPFYLQLLGGLAICLFGTYNFVEIAN</sequence>
<gene>
    <name evidence="7" type="ORF">C9I98_04720</name>
</gene>
<evidence type="ECO:0000313" key="8">
    <source>
        <dbReference type="Proteomes" id="UP000241771"/>
    </source>
</evidence>
<accession>A0A2T3NYG1</accession>
<feature type="transmembrane region" description="Helical" evidence="6">
    <location>
        <begin position="68"/>
        <end position="92"/>
    </location>
</feature>
<keyword evidence="5 6" id="KW-0472">Membrane</keyword>
<proteinExistence type="predicted"/>
<organism evidence="7 8">
    <name type="scientific">Photobacterium sanctipauli</name>
    <dbReference type="NCBI Taxonomy" id="1342794"/>
    <lineage>
        <taxon>Bacteria</taxon>
        <taxon>Pseudomonadati</taxon>
        <taxon>Pseudomonadota</taxon>
        <taxon>Gammaproteobacteria</taxon>
        <taxon>Vibrionales</taxon>
        <taxon>Vibrionaceae</taxon>
        <taxon>Photobacterium</taxon>
    </lineage>
</organism>
<dbReference type="EMBL" id="PYMA01000002">
    <property type="protein sequence ID" value="PSW21252.1"/>
    <property type="molecule type" value="Genomic_DNA"/>
</dbReference>
<keyword evidence="2" id="KW-1003">Cell membrane</keyword>
<reference evidence="7 8" key="1">
    <citation type="submission" date="2018-01" db="EMBL/GenBank/DDBJ databases">
        <title>Whole genome sequencing of Histamine producing bacteria.</title>
        <authorList>
            <person name="Butler K."/>
        </authorList>
    </citation>
    <scope>NUCLEOTIDE SEQUENCE [LARGE SCALE GENOMIC DNA]</scope>
    <source>
        <strain evidence="7 8">DSM 100436</strain>
    </source>
</reference>